<keyword evidence="1" id="KW-0175">Coiled coil</keyword>
<feature type="compositionally biased region" description="Polar residues" evidence="2">
    <location>
        <begin position="78"/>
        <end position="88"/>
    </location>
</feature>
<evidence type="ECO:0000256" key="2">
    <source>
        <dbReference type="SAM" id="MobiDB-lite"/>
    </source>
</evidence>
<feature type="region of interest" description="Disordered" evidence="2">
    <location>
        <begin position="1"/>
        <end position="89"/>
    </location>
</feature>
<dbReference type="EMBL" id="MDYQ01000589">
    <property type="protein sequence ID" value="PRP73632.1"/>
    <property type="molecule type" value="Genomic_DNA"/>
</dbReference>
<protein>
    <submittedName>
        <fullName evidence="3">M protein repeat protein</fullName>
    </submittedName>
</protein>
<feature type="coiled-coil region" evidence="1">
    <location>
        <begin position="89"/>
        <end position="156"/>
    </location>
</feature>
<keyword evidence="4" id="KW-1185">Reference proteome</keyword>
<proteinExistence type="predicted"/>
<gene>
    <name evidence="3" type="ORF">PROFUN_16777</name>
</gene>
<organism evidence="3 4">
    <name type="scientific">Planoprotostelium fungivorum</name>
    <dbReference type="NCBI Taxonomy" id="1890364"/>
    <lineage>
        <taxon>Eukaryota</taxon>
        <taxon>Amoebozoa</taxon>
        <taxon>Evosea</taxon>
        <taxon>Variosea</taxon>
        <taxon>Cavosteliida</taxon>
        <taxon>Cavosteliaceae</taxon>
        <taxon>Planoprotostelium</taxon>
    </lineage>
</organism>
<feature type="region of interest" description="Disordered" evidence="2">
    <location>
        <begin position="254"/>
        <end position="280"/>
    </location>
</feature>
<dbReference type="Gene3D" id="1.10.510.10">
    <property type="entry name" value="Transferase(Phosphotransferase) domain 1"/>
    <property type="match status" value="1"/>
</dbReference>
<evidence type="ECO:0000313" key="3">
    <source>
        <dbReference type="EMBL" id="PRP73632.1"/>
    </source>
</evidence>
<dbReference type="Proteomes" id="UP000241769">
    <property type="component" value="Unassembled WGS sequence"/>
</dbReference>
<feature type="compositionally biased region" description="Polar residues" evidence="2">
    <location>
        <begin position="255"/>
        <end position="277"/>
    </location>
</feature>
<dbReference type="InParanoid" id="A0A2P6MPL4"/>
<accession>A0A2P6MPL4</accession>
<evidence type="ECO:0000313" key="4">
    <source>
        <dbReference type="Proteomes" id="UP000241769"/>
    </source>
</evidence>
<comment type="caution">
    <text evidence="3">The sequence shown here is derived from an EMBL/GenBank/DDBJ whole genome shotgun (WGS) entry which is preliminary data.</text>
</comment>
<feature type="non-terminal residue" evidence="3">
    <location>
        <position position="1"/>
    </location>
</feature>
<reference evidence="3 4" key="1">
    <citation type="journal article" date="2018" name="Genome Biol. Evol.">
        <title>Multiple Roots of Fruiting Body Formation in Amoebozoa.</title>
        <authorList>
            <person name="Hillmann F."/>
            <person name="Forbes G."/>
            <person name="Novohradska S."/>
            <person name="Ferling I."/>
            <person name="Riege K."/>
            <person name="Groth M."/>
            <person name="Westermann M."/>
            <person name="Marz M."/>
            <person name="Spaller T."/>
            <person name="Winckler T."/>
            <person name="Schaap P."/>
            <person name="Glockner G."/>
        </authorList>
    </citation>
    <scope>NUCLEOTIDE SEQUENCE [LARGE SCALE GENOMIC DNA]</scope>
    <source>
        <strain evidence="3 4">Jena</strain>
    </source>
</reference>
<evidence type="ECO:0000256" key="1">
    <source>
        <dbReference type="SAM" id="Coils"/>
    </source>
</evidence>
<dbReference type="AlphaFoldDB" id="A0A2P6MPL4"/>
<sequence length="368" mass="41445">RSTTSAPAPLQYEEPEKSKDKSPVAAAEKSPALRNSPKIPQVSTSTTDETEESKIAAKSVESPVQTKIASPTLPIEPASNSSSDNGETIESLREQLEQQKKVISRLEGKLELIRQKEEQEEELMEEMVNIEAMQNIRDLRAQNEALKLEIQTLRSLTKNEPVVEIESTTTGLDGTPVSAEEKGEYEQKMNQQWATIENLSKQKTQLMQQLKSAGEKVAVLLQENQELSVRLHQVLHPEMFQPKVLPLLEVRSQHNEGNNTRSSPVTSGYSGSVSNGNRRIISGTEPYQQQDKMYLQIGNGVVPQIEPRWNLTIRTIIEQCCRVTPKERLTLRAIVRRFQMSEHDSTSNARDGFDPYGMIDDDIEIEVR</sequence>
<name>A0A2P6MPL4_9EUKA</name>